<dbReference type="Proteomes" id="UP000822476">
    <property type="component" value="Unassembled WGS sequence"/>
</dbReference>
<protein>
    <submittedName>
        <fullName evidence="1">Uncharacterized protein</fullName>
    </submittedName>
</protein>
<sequence length="74" mass="8972">MNSHHTQRADECRIYDVHRWFYYNNATRDCYFALNVDSGLPQHLERLPGFSVRFAKPHYRLDQGSKRIDFFTVY</sequence>
<proteinExistence type="predicted"/>
<gene>
    <name evidence="1" type="ORF">EG68_06264</name>
</gene>
<accession>A0A8S9YPU1</accession>
<dbReference type="EMBL" id="JTDE01002748">
    <property type="protein sequence ID" value="KAF7256945.1"/>
    <property type="molecule type" value="Genomic_DNA"/>
</dbReference>
<reference evidence="1" key="1">
    <citation type="submission" date="2019-07" db="EMBL/GenBank/DDBJ databases">
        <title>Annotation for the trematode Paragonimus miyazaki's.</title>
        <authorList>
            <person name="Choi Y.-J."/>
        </authorList>
    </citation>
    <scope>NUCLEOTIDE SEQUENCE</scope>
    <source>
        <strain evidence="1">Japan</strain>
    </source>
</reference>
<comment type="caution">
    <text evidence="1">The sequence shown here is derived from an EMBL/GenBank/DDBJ whole genome shotgun (WGS) entry which is preliminary data.</text>
</comment>
<dbReference type="AlphaFoldDB" id="A0A8S9YPU1"/>
<evidence type="ECO:0000313" key="1">
    <source>
        <dbReference type="EMBL" id="KAF7256945.1"/>
    </source>
</evidence>
<evidence type="ECO:0000313" key="2">
    <source>
        <dbReference type="Proteomes" id="UP000822476"/>
    </source>
</evidence>
<name>A0A8S9YPU1_9TREM</name>
<keyword evidence="2" id="KW-1185">Reference proteome</keyword>
<organism evidence="1 2">
    <name type="scientific">Paragonimus skrjabini miyazakii</name>
    <dbReference type="NCBI Taxonomy" id="59628"/>
    <lineage>
        <taxon>Eukaryota</taxon>
        <taxon>Metazoa</taxon>
        <taxon>Spiralia</taxon>
        <taxon>Lophotrochozoa</taxon>
        <taxon>Platyhelminthes</taxon>
        <taxon>Trematoda</taxon>
        <taxon>Digenea</taxon>
        <taxon>Plagiorchiida</taxon>
        <taxon>Troglotremata</taxon>
        <taxon>Troglotrematidae</taxon>
        <taxon>Paragonimus</taxon>
    </lineage>
</organism>